<dbReference type="Proteomes" id="UP000288716">
    <property type="component" value="Unassembled WGS sequence"/>
</dbReference>
<evidence type="ECO:0000256" key="2">
    <source>
        <dbReference type="ARBA" id="ARBA00022475"/>
    </source>
</evidence>
<proteinExistence type="predicted"/>
<feature type="transmembrane region" description="Helical" evidence="7">
    <location>
        <begin position="224"/>
        <end position="247"/>
    </location>
</feature>
<evidence type="ECO:0000313" key="8">
    <source>
        <dbReference type="EMBL" id="RWS25839.1"/>
    </source>
</evidence>
<dbReference type="GO" id="GO:0050909">
    <property type="term" value="P:sensory perception of taste"/>
    <property type="evidence" value="ECO:0007669"/>
    <property type="project" value="InterPro"/>
</dbReference>
<keyword evidence="6 8" id="KW-0675">Receptor</keyword>
<dbReference type="GO" id="GO:0038023">
    <property type="term" value="F:signaling receptor activity"/>
    <property type="evidence" value="ECO:0007669"/>
    <property type="project" value="UniProtKB-ARBA"/>
</dbReference>
<evidence type="ECO:0000256" key="4">
    <source>
        <dbReference type="ARBA" id="ARBA00022989"/>
    </source>
</evidence>
<reference evidence="8 9" key="1">
    <citation type="journal article" date="2018" name="Gigascience">
        <title>Genomes of trombidid mites reveal novel predicted allergens and laterally-transferred genes associated with secondary metabolism.</title>
        <authorList>
            <person name="Dong X."/>
            <person name="Chaisiri K."/>
            <person name="Xia D."/>
            <person name="Armstrong S.D."/>
            <person name="Fang Y."/>
            <person name="Donnelly M.J."/>
            <person name="Kadowaki T."/>
            <person name="McGarry J.W."/>
            <person name="Darby A.C."/>
            <person name="Makepeace B.L."/>
        </authorList>
    </citation>
    <scope>NUCLEOTIDE SEQUENCE [LARGE SCALE GENOMIC DNA]</scope>
    <source>
        <strain evidence="8">UoL-UT</strain>
    </source>
</reference>
<organism evidence="8 9">
    <name type="scientific">Leptotrombidium deliense</name>
    <dbReference type="NCBI Taxonomy" id="299467"/>
    <lineage>
        <taxon>Eukaryota</taxon>
        <taxon>Metazoa</taxon>
        <taxon>Ecdysozoa</taxon>
        <taxon>Arthropoda</taxon>
        <taxon>Chelicerata</taxon>
        <taxon>Arachnida</taxon>
        <taxon>Acari</taxon>
        <taxon>Acariformes</taxon>
        <taxon>Trombidiformes</taxon>
        <taxon>Prostigmata</taxon>
        <taxon>Anystina</taxon>
        <taxon>Parasitengona</taxon>
        <taxon>Trombiculoidea</taxon>
        <taxon>Trombiculidae</taxon>
        <taxon>Leptotrombidium</taxon>
    </lineage>
</organism>
<keyword evidence="4 7" id="KW-1133">Transmembrane helix</keyword>
<feature type="transmembrane region" description="Helical" evidence="7">
    <location>
        <begin position="126"/>
        <end position="148"/>
    </location>
</feature>
<evidence type="ECO:0000256" key="7">
    <source>
        <dbReference type="SAM" id="Phobius"/>
    </source>
</evidence>
<feature type="transmembrane region" description="Helical" evidence="7">
    <location>
        <begin position="45"/>
        <end position="67"/>
    </location>
</feature>
<keyword evidence="9" id="KW-1185">Reference proteome</keyword>
<dbReference type="GO" id="GO:0051606">
    <property type="term" value="P:detection of stimulus"/>
    <property type="evidence" value="ECO:0007669"/>
    <property type="project" value="UniProtKB-ARBA"/>
</dbReference>
<sequence length="250" mass="29110">MERKKLIMIVVMITSMIFFFVGIAFEASFYFLYPPVKTEGEHSCHWIIISIYLGLLVNATFLMYASMSEFHMTCSFMQICFKRINEKVRKMVCDLSTADIKSVKAVRKCHNNCIQMVNRANDFWKYYLFILYLFFIPMTVFQSYAMFYSDLKLLEIISSLMWLTSNSLVMIVISLNASLIHTLAYKAYNDLYSLTVTKSSEEIAYEVNIFLNRLNYDNVGFTCWNLLTITPNILLTVATAVITYLLAMKK</sequence>
<evidence type="ECO:0000256" key="3">
    <source>
        <dbReference type="ARBA" id="ARBA00022692"/>
    </source>
</evidence>
<dbReference type="OrthoDB" id="6120369at2759"/>
<accession>A0A443SE98</accession>
<protein>
    <submittedName>
        <fullName evidence="8">Gustatory receptor-like protein</fullName>
    </submittedName>
</protein>
<comment type="subcellular location">
    <subcellularLocation>
        <location evidence="1">Cell membrane</location>
        <topology evidence="1">Multi-pass membrane protein</topology>
    </subcellularLocation>
</comment>
<dbReference type="PANTHER" id="PTHR21421:SF29">
    <property type="entry name" value="GUSTATORY RECEPTOR 5A FOR TREHALOSE-RELATED"/>
    <property type="match status" value="1"/>
</dbReference>
<dbReference type="AlphaFoldDB" id="A0A443SE98"/>
<evidence type="ECO:0000313" key="9">
    <source>
        <dbReference type="Proteomes" id="UP000288716"/>
    </source>
</evidence>
<dbReference type="Pfam" id="PF08395">
    <property type="entry name" value="7tm_7"/>
    <property type="match status" value="1"/>
</dbReference>
<evidence type="ECO:0000256" key="6">
    <source>
        <dbReference type="ARBA" id="ARBA00023170"/>
    </source>
</evidence>
<name>A0A443SE98_9ACAR</name>
<keyword evidence="5 7" id="KW-0472">Membrane</keyword>
<dbReference type="InterPro" id="IPR013604">
    <property type="entry name" value="7TM_chemorcpt"/>
</dbReference>
<evidence type="ECO:0000256" key="1">
    <source>
        <dbReference type="ARBA" id="ARBA00004651"/>
    </source>
</evidence>
<dbReference type="GO" id="GO:0005886">
    <property type="term" value="C:plasma membrane"/>
    <property type="evidence" value="ECO:0007669"/>
    <property type="project" value="UniProtKB-SubCell"/>
</dbReference>
<gene>
    <name evidence="8" type="ORF">B4U80_03921</name>
</gene>
<keyword evidence="2" id="KW-1003">Cell membrane</keyword>
<evidence type="ECO:0000256" key="5">
    <source>
        <dbReference type="ARBA" id="ARBA00023136"/>
    </source>
</evidence>
<feature type="transmembrane region" description="Helical" evidence="7">
    <location>
        <begin position="160"/>
        <end position="184"/>
    </location>
</feature>
<dbReference type="VEuPathDB" id="VectorBase:LDEU006201"/>
<feature type="transmembrane region" description="Helical" evidence="7">
    <location>
        <begin position="6"/>
        <end position="33"/>
    </location>
</feature>
<keyword evidence="3 7" id="KW-0812">Transmembrane</keyword>
<dbReference type="STRING" id="299467.A0A443SE98"/>
<dbReference type="PANTHER" id="PTHR21421">
    <property type="entry name" value="GUSTATORY RECEPTOR"/>
    <property type="match status" value="1"/>
</dbReference>
<dbReference type="EMBL" id="NCKV01003334">
    <property type="protein sequence ID" value="RWS25839.1"/>
    <property type="molecule type" value="Genomic_DNA"/>
</dbReference>
<comment type="caution">
    <text evidence="8">The sequence shown here is derived from an EMBL/GenBank/DDBJ whole genome shotgun (WGS) entry which is preliminary data.</text>
</comment>